<accession>A0A858NN14</accession>
<keyword evidence="3" id="KW-1185">Reference proteome</keyword>
<feature type="region of interest" description="Disordered" evidence="1">
    <location>
        <begin position="1"/>
        <end position="44"/>
    </location>
</feature>
<evidence type="ECO:0000313" key="3">
    <source>
        <dbReference type="Proteomes" id="UP000671940"/>
    </source>
</evidence>
<organism evidence="2 3">
    <name type="scientific">Xanthomonas phage FoX3</name>
    <dbReference type="NCBI Taxonomy" id="2723899"/>
    <lineage>
        <taxon>Viruses</taxon>
        <taxon>Duplodnaviria</taxon>
        <taxon>Heunggongvirae</taxon>
        <taxon>Uroviricota</taxon>
        <taxon>Caudoviricetes</taxon>
        <taxon>Foxunavirus</taxon>
        <taxon>Foxunavirus fox3</taxon>
    </lineage>
</organism>
<reference evidence="2" key="1">
    <citation type="submission" date="2020-03" db="EMBL/GenBank/DDBJ databases">
        <title>Development of an integrated pest management strategy to control Xanthomonas campestris pv. campestris using bacteriophages.</title>
        <authorList>
            <person name="Holtappels D."/>
            <person name="Lavigne R."/>
            <person name="Wagemans J."/>
        </authorList>
    </citation>
    <scope>NUCLEOTIDE SEQUENCE</scope>
</reference>
<dbReference type="EMBL" id="MT161383">
    <property type="protein sequence ID" value="QJB21909.1"/>
    <property type="molecule type" value="Genomic_DNA"/>
</dbReference>
<gene>
    <name evidence="2" type="ORF">XccvBFoX3_gp09</name>
</gene>
<dbReference type="Proteomes" id="UP000671940">
    <property type="component" value="Segment"/>
</dbReference>
<evidence type="ECO:0000313" key="2">
    <source>
        <dbReference type="EMBL" id="QJB21909.1"/>
    </source>
</evidence>
<proteinExistence type="predicted"/>
<protein>
    <submittedName>
        <fullName evidence="2">Uncharacterized protein</fullName>
    </submittedName>
</protein>
<feature type="compositionally biased region" description="Polar residues" evidence="1">
    <location>
        <begin position="34"/>
        <end position="44"/>
    </location>
</feature>
<sequence length="44" mass="4580">MSALVAPCRNGGVTPAGDEQAARLVAEEEVGTEPVQTPNKTTRK</sequence>
<name>A0A858NN14_9CAUD</name>
<evidence type="ECO:0000256" key="1">
    <source>
        <dbReference type="SAM" id="MobiDB-lite"/>
    </source>
</evidence>